<dbReference type="Proteomes" id="UP000613022">
    <property type="component" value="Unassembled WGS sequence"/>
</dbReference>
<evidence type="ECO:0000313" key="2">
    <source>
        <dbReference type="EMBL" id="MBC6323526.1"/>
    </source>
</evidence>
<dbReference type="AlphaFoldDB" id="A0A2J0PFX1"/>
<accession>A0A0F0YBQ3</accession>
<evidence type="ECO:0000313" key="4">
    <source>
        <dbReference type="EMBL" id="RAY29003.1"/>
    </source>
</evidence>
<feature type="signal peptide" evidence="1">
    <location>
        <begin position="1"/>
        <end position="23"/>
    </location>
</feature>
<dbReference type="GO" id="GO:0007155">
    <property type="term" value="P:cell adhesion"/>
    <property type="evidence" value="ECO:0007669"/>
    <property type="project" value="InterPro"/>
</dbReference>
<dbReference type="EMBL" id="NEEU01000015">
    <property type="protein sequence ID" value="PJD71628.1"/>
    <property type="molecule type" value="Genomic_DNA"/>
</dbReference>
<dbReference type="Proteomes" id="UP000230495">
    <property type="component" value="Unassembled WGS sequence"/>
</dbReference>
<dbReference type="GO" id="GO:0009289">
    <property type="term" value="C:pilus"/>
    <property type="evidence" value="ECO:0007669"/>
    <property type="project" value="InterPro"/>
</dbReference>
<dbReference type="EMBL" id="JACSEP010000014">
    <property type="protein sequence ID" value="MBC6323526.1"/>
    <property type="molecule type" value="Genomic_DNA"/>
</dbReference>
<gene>
    <name evidence="3" type="ORF">B9Q37_18285</name>
    <name evidence="4" type="ORF">DP181_04450</name>
    <name evidence="2" type="ORF">H9R40_09780</name>
    <name evidence="5" type="ORF">M2B19_21135</name>
</gene>
<dbReference type="InterPro" id="IPR036937">
    <property type="entry name" value="Adhesion_dom_fimbrial_sf"/>
</dbReference>
<reference evidence="3 6" key="1">
    <citation type="journal article" date="2017" name="J. Antimicrob. Chemother.">
        <title>Characterization of the population structure, drug resistance mechanisms and plasmids of the community-associated Enterobacter cloacae complex in China.</title>
        <authorList>
            <person name="Zhou K."/>
            <person name="Yu W."/>
            <person name="Cao X."/>
            <person name="Shen P."/>
            <person name="Lu H."/>
            <person name="Luo Q."/>
            <person name="Rossen J.W.A."/>
            <person name="Xiao Y."/>
        </authorList>
    </citation>
    <scope>NUCLEOTIDE SEQUENCE [LARGE SCALE GENOMIC DNA]</scope>
    <source>
        <strain evidence="3">ECC1097</strain>
    </source>
</reference>
<dbReference type="RefSeq" id="WP_014885266.1">
    <property type="nucleotide sequence ID" value="NC_018405.1"/>
</dbReference>
<dbReference type="EMBL" id="CP096849">
    <property type="protein sequence ID" value="WMT65363.1"/>
    <property type="molecule type" value="Genomic_DNA"/>
</dbReference>
<name>A0A2J0PFX1_9ENTR</name>
<dbReference type="SUPFAM" id="SSF49401">
    <property type="entry name" value="Bacterial adhesins"/>
    <property type="match status" value="1"/>
</dbReference>
<keyword evidence="7" id="KW-1185">Reference proteome</keyword>
<reference evidence="4 7" key="2">
    <citation type="submission" date="2018-06" db="EMBL/GenBank/DDBJ databases">
        <title>ACT-28, a chromosomally-encoded AmpC with carbapenemase activity from Enterobacter kobei.</title>
        <authorList>
            <person name="Jousset A.B."/>
            <person name="Oueslati S."/>
            <person name="Bernabeu S."/>
            <person name="Takissian J."/>
            <person name="Creton E."/>
            <person name="Vogel A."/>
            <person name="Cotellon G."/>
            <person name="Bonnin R.A."/>
            <person name="Dortet L."/>
            <person name="Naas T."/>
        </authorList>
    </citation>
    <scope>NUCLEOTIDE SEQUENCE [LARGE SCALE GENOMIC DNA]</scope>
    <source>
        <strain evidence="4 7">149H6</strain>
    </source>
</reference>
<reference evidence="2" key="3">
    <citation type="submission" date="2020-08" db="EMBL/GenBank/DDBJ databases">
        <title>Distribution of Beta-Lactamase Producing Gram-Negative Bacterial Isolates in Isabela River of Santo Domingo, Dominican Republic.</title>
        <authorList>
            <person name="Calderon V."/>
            <person name="Del Rosario C."/>
            <person name="Duarte A."/>
            <person name="Bonnelly R."/>
            <person name="Barauna R."/>
            <person name="Ramos R.T."/>
            <person name="Perdomo O.P."/>
            <person name="Rodriguez De Francisco L.E."/>
            <person name="Franco De Los Santos E.F."/>
        </authorList>
    </citation>
    <scope>NUCLEOTIDE SEQUENCE</scope>
    <source>
        <strain evidence="2">INTEC_BI4_1.1</strain>
    </source>
</reference>
<evidence type="ECO:0000313" key="7">
    <source>
        <dbReference type="Proteomes" id="UP000250603"/>
    </source>
</evidence>
<keyword evidence="1" id="KW-0732">Signal</keyword>
<dbReference type="Gene3D" id="2.60.40.1090">
    <property type="entry name" value="Fimbrial-type adhesion domain"/>
    <property type="match status" value="1"/>
</dbReference>
<accession>A0A2J0PFX1</accession>
<reference evidence="5" key="4">
    <citation type="submission" date="2022-04" db="EMBL/GenBank/DDBJ databases">
        <title>Co-occurrence of mcr-9 and blaNDM-1 in multidrug-resistant Enterobacter kobei strain isolated from an infant with urinary infection.</title>
        <authorList>
            <person name="Zeng H."/>
        </authorList>
    </citation>
    <scope>NUCLEOTIDE SEQUENCE</scope>
    <source>
        <strain evidence="5">EC1382</strain>
    </source>
</reference>
<evidence type="ECO:0000256" key="1">
    <source>
        <dbReference type="SAM" id="SignalP"/>
    </source>
</evidence>
<evidence type="ECO:0000313" key="6">
    <source>
        <dbReference type="Proteomes" id="UP000230495"/>
    </source>
</evidence>
<dbReference type="KEGG" id="eno:ECENHK_18985"/>
<dbReference type="Proteomes" id="UP001228563">
    <property type="component" value="Chromosome"/>
</dbReference>
<dbReference type="InterPro" id="IPR008966">
    <property type="entry name" value="Adhesion_dom_sf"/>
</dbReference>
<protein>
    <submittedName>
        <fullName evidence="2">Type 1 fimbrial protein</fullName>
    </submittedName>
</protein>
<accession>A0A0H0DEM3</accession>
<evidence type="ECO:0000313" key="5">
    <source>
        <dbReference type="EMBL" id="WMT65363.1"/>
    </source>
</evidence>
<dbReference type="Proteomes" id="UP000250603">
    <property type="component" value="Unassembled WGS sequence"/>
</dbReference>
<proteinExistence type="predicted"/>
<dbReference type="EMBL" id="QMCK01000013">
    <property type="protein sequence ID" value="RAY29003.1"/>
    <property type="molecule type" value="Genomic_DNA"/>
</dbReference>
<organism evidence="3">
    <name type="scientific">Enterobacter kobei</name>
    <dbReference type="NCBI Taxonomy" id="208224"/>
    <lineage>
        <taxon>Bacteria</taxon>
        <taxon>Pseudomonadati</taxon>
        <taxon>Pseudomonadota</taxon>
        <taxon>Gammaproteobacteria</taxon>
        <taxon>Enterobacterales</taxon>
        <taxon>Enterobacteriaceae</taxon>
        <taxon>Enterobacter</taxon>
        <taxon>Enterobacter cloacae complex</taxon>
    </lineage>
</organism>
<accession>A0A181DET3</accession>
<evidence type="ECO:0000313" key="3">
    <source>
        <dbReference type="EMBL" id="PJD71628.1"/>
    </source>
</evidence>
<sequence>MRKLTNVLIAMLLALLPLKAALALDCYLGAQGGPVEETKTISPFAIPSNAQVGQKIWESDDIKIPVTCNHDVAGSFEKEDVYAWVNPYPAASDPYYELGVTYEGMDYDATGQPNGVDTRQCLDNNNITMYTPEQIKQMGWENRLCSGNANDIHTTRTFIARLRLYVRIKAVPPHGYKSSLGDYVVVQFDGKGGVNQMADAKNLKYHINGLENITVLDCGATFSIYPENQEIDFGTFSARDIVNQQTRNRTFTVKTTKVQDAQCSDGFKMDSSFYTTESLSENDTALLIGNGLKLRILNGTQPYTFNHYEEYADFTGSTLNYEQTYTAELSPDAGKAIQSGPFETVVLFKINYH</sequence>
<dbReference type="OrthoDB" id="8926940at2"/>
<feature type="chain" id="PRO_5044574486" evidence="1">
    <location>
        <begin position="24"/>
        <end position="353"/>
    </location>
</feature>